<evidence type="ECO:0000256" key="1">
    <source>
        <dbReference type="ARBA" id="ARBA00022723"/>
    </source>
</evidence>
<dbReference type="SUPFAM" id="SSF90229">
    <property type="entry name" value="CCCH zinc finger"/>
    <property type="match status" value="1"/>
</dbReference>
<evidence type="ECO:0000256" key="3">
    <source>
        <dbReference type="ARBA" id="ARBA00022833"/>
    </source>
</evidence>
<reference evidence="7" key="1">
    <citation type="journal article" date="2023" name="Commun. Biol.">
        <title>Genome analysis of Parmales, the sister group of diatoms, reveals the evolutionary specialization of diatoms from phago-mixotrophs to photoautotrophs.</title>
        <authorList>
            <person name="Ban H."/>
            <person name="Sato S."/>
            <person name="Yoshikawa S."/>
            <person name="Yamada K."/>
            <person name="Nakamura Y."/>
            <person name="Ichinomiya M."/>
            <person name="Sato N."/>
            <person name="Blanc-Mathieu R."/>
            <person name="Endo H."/>
            <person name="Kuwata A."/>
            <person name="Ogata H."/>
        </authorList>
    </citation>
    <scope>NUCLEOTIDE SEQUENCE [LARGE SCALE GENOMIC DNA]</scope>
    <source>
        <strain evidence="7">NIES 3701</strain>
    </source>
</reference>
<dbReference type="AlphaFoldDB" id="A0A9W7AYQ2"/>
<protein>
    <recommendedName>
        <fullName evidence="5">C3H1-type domain-containing protein</fullName>
    </recommendedName>
</protein>
<proteinExistence type="predicted"/>
<dbReference type="InterPro" id="IPR036855">
    <property type="entry name" value="Znf_CCCH_sf"/>
</dbReference>
<evidence type="ECO:0000256" key="4">
    <source>
        <dbReference type="PROSITE-ProRule" id="PRU00723"/>
    </source>
</evidence>
<keyword evidence="1 4" id="KW-0479">Metal-binding</keyword>
<comment type="caution">
    <text evidence="6">The sequence shown here is derived from an EMBL/GenBank/DDBJ whole genome shotgun (WGS) entry which is preliminary data.</text>
</comment>
<dbReference type="Pfam" id="PF00642">
    <property type="entry name" value="zf-CCCH"/>
    <property type="match status" value="1"/>
</dbReference>
<evidence type="ECO:0000313" key="7">
    <source>
        <dbReference type="Proteomes" id="UP001165085"/>
    </source>
</evidence>
<feature type="zinc finger region" description="C3H1-type" evidence="4">
    <location>
        <begin position="235"/>
        <end position="261"/>
    </location>
</feature>
<dbReference type="GO" id="GO:0008270">
    <property type="term" value="F:zinc ion binding"/>
    <property type="evidence" value="ECO:0007669"/>
    <property type="project" value="UniProtKB-KW"/>
</dbReference>
<evidence type="ECO:0000259" key="5">
    <source>
        <dbReference type="PROSITE" id="PS50103"/>
    </source>
</evidence>
<organism evidence="6 7">
    <name type="scientific">Triparma strigata</name>
    <dbReference type="NCBI Taxonomy" id="1606541"/>
    <lineage>
        <taxon>Eukaryota</taxon>
        <taxon>Sar</taxon>
        <taxon>Stramenopiles</taxon>
        <taxon>Ochrophyta</taxon>
        <taxon>Bolidophyceae</taxon>
        <taxon>Parmales</taxon>
        <taxon>Triparmaceae</taxon>
        <taxon>Triparma</taxon>
    </lineage>
</organism>
<accession>A0A9W7AYQ2</accession>
<dbReference type="EMBL" id="BRXY01000221">
    <property type="protein sequence ID" value="GMH78405.1"/>
    <property type="molecule type" value="Genomic_DNA"/>
</dbReference>
<keyword evidence="3 4" id="KW-0862">Zinc</keyword>
<keyword evidence="7" id="KW-1185">Reference proteome</keyword>
<feature type="domain" description="C3H1-type" evidence="5">
    <location>
        <begin position="235"/>
        <end position="261"/>
    </location>
</feature>
<name>A0A9W7AYQ2_9STRA</name>
<dbReference type="Gene3D" id="3.30.1370.210">
    <property type="match status" value="1"/>
</dbReference>
<keyword evidence="2 4" id="KW-0863">Zinc-finger</keyword>
<evidence type="ECO:0000256" key="2">
    <source>
        <dbReference type="ARBA" id="ARBA00022771"/>
    </source>
</evidence>
<dbReference type="Proteomes" id="UP001165085">
    <property type="component" value="Unassembled WGS sequence"/>
</dbReference>
<feature type="domain" description="C3H1-type" evidence="5">
    <location>
        <begin position="200"/>
        <end position="227"/>
    </location>
</feature>
<feature type="zinc finger region" description="C3H1-type" evidence="4">
    <location>
        <begin position="200"/>
        <end position="227"/>
    </location>
</feature>
<gene>
    <name evidence="6" type="ORF">TrST_g10653</name>
</gene>
<dbReference type="OrthoDB" id="5546511at2759"/>
<dbReference type="InterPro" id="IPR000571">
    <property type="entry name" value="Znf_CCCH"/>
</dbReference>
<dbReference type="SMART" id="SM00356">
    <property type="entry name" value="ZnF_C3H1"/>
    <property type="match status" value="2"/>
</dbReference>
<dbReference type="PROSITE" id="PS50103">
    <property type="entry name" value="ZF_C3H1"/>
    <property type="match status" value="2"/>
</dbReference>
<sequence length="261" mass="29516">MDSCPVADTPKACLLCNKGAKDAFSQKQWTKSAALARICKKCVDVSVSHPSLNEAFGFVELAAKGGWEDGGIFEKRGFMTLGGGAGLKWVKEVEGHVQNLTFWPSTGTVESSVNHPDSAQRKQFYRHSSKGSVRYFLEKLFGQPRLHTDVGYFWEGDGKYLDLTYEEYEKTHAEAVSKTRGPAMRKPKKSLRPLSFYKDSKLDEPCKLYLKGLCWFGDNCRRAHEPAGIEQQPRDMTNEICKNFKLGACRFEDRCVRIHEK</sequence>
<evidence type="ECO:0000313" key="6">
    <source>
        <dbReference type="EMBL" id="GMH78405.1"/>
    </source>
</evidence>